<gene>
    <name evidence="11" type="ORF">B9G98_00935</name>
</gene>
<dbReference type="GO" id="GO:0006368">
    <property type="term" value="P:transcription elongation by RNA polymerase II"/>
    <property type="evidence" value="ECO:0007669"/>
    <property type="project" value="TreeGrafter"/>
</dbReference>
<keyword evidence="11" id="KW-0648">Protein biosynthesis</keyword>
<evidence type="ECO:0000313" key="12">
    <source>
        <dbReference type="Proteomes" id="UP000238350"/>
    </source>
</evidence>
<evidence type="ECO:0000256" key="4">
    <source>
        <dbReference type="ARBA" id="ARBA00022723"/>
    </source>
</evidence>
<evidence type="ECO:0000256" key="9">
    <source>
        <dbReference type="ARBA" id="ARBA00023242"/>
    </source>
</evidence>
<dbReference type="Gene3D" id="2.20.25.190">
    <property type="match status" value="1"/>
</dbReference>
<name>A0A2T0FEA7_9ASCO</name>
<evidence type="ECO:0000256" key="8">
    <source>
        <dbReference type="ARBA" id="ARBA00023163"/>
    </source>
</evidence>
<proteinExistence type="inferred from homology"/>
<dbReference type="GO" id="GO:0000993">
    <property type="term" value="F:RNA polymerase II complex binding"/>
    <property type="evidence" value="ECO:0007669"/>
    <property type="project" value="TreeGrafter"/>
</dbReference>
<protein>
    <recommendedName>
        <fullName evidence="10">Transcription elongation factor 1 homolog</fullName>
    </recommendedName>
</protein>
<evidence type="ECO:0000256" key="2">
    <source>
        <dbReference type="ARBA" id="ARBA00004123"/>
    </source>
</evidence>
<keyword evidence="5 10" id="KW-0863">Zinc-finger</keyword>
<evidence type="ECO:0000313" key="11">
    <source>
        <dbReference type="EMBL" id="PRT53315.1"/>
    </source>
</evidence>
<evidence type="ECO:0000256" key="1">
    <source>
        <dbReference type="ARBA" id="ARBA00003357"/>
    </source>
</evidence>
<evidence type="ECO:0000256" key="3">
    <source>
        <dbReference type="ARBA" id="ARBA00009730"/>
    </source>
</evidence>
<dbReference type="AlphaFoldDB" id="A0A2T0FEA7"/>
<keyword evidence="11" id="KW-0251">Elongation factor</keyword>
<keyword evidence="4 10" id="KW-0479">Metal-binding</keyword>
<dbReference type="SUPFAM" id="SSF57783">
    <property type="entry name" value="Zinc beta-ribbon"/>
    <property type="match status" value="1"/>
</dbReference>
<dbReference type="GO" id="GO:0003746">
    <property type="term" value="F:translation elongation factor activity"/>
    <property type="evidence" value="ECO:0007669"/>
    <property type="project" value="UniProtKB-KW"/>
</dbReference>
<dbReference type="PANTHER" id="PTHR20934">
    <property type="entry name" value="TRANSCRIPTION ELONGATION FACTOR 1 HOMOLOG"/>
    <property type="match status" value="1"/>
</dbReference>
<keyword evidence="6 10" id="KW-0862">Zinc</keyword>
<dbReference type="OrthoDB" id="445983at2759"/>
<dbReference type="EMBL" id="NDIQ01000001">
    <property type="protein sequence ID" value="PRT53315.1"/>
    <property type="molecule type" value="Genomic_DNA"/>
</dbReference>
<keyword evidence="7 10" id="KW-0805">Transcription regulation</keyword>
<comment type="function">
    <text evidence="1 10">Transcription elongation factor implicated in the maintenance of proper chromatin structure in actively transcribed regions.</text>
</comment>
<dbReference type="GeneID" id="36514684"/>
<dbReference type="GO" id="GO:0008023">
    <property type="term" value="C:transcription elongation factor complex"/>
    <property type="evidence" value="ECO:0007669"/>
    <property type="project" value="TreeGrafter"/>
</dbReference>
<comment type="caution">
    <text evidence="11">The sequence shown here is derived from an EMBL/GenBank/DDBJ whole genome shotgun (WGS) entry which is preliminary data.</text>
</comment>
<evidence type="ECO:0000256" key="7">
    <source>
        <dbReference type="ARBA" id="ARBA00023015"/>
    </source>
</evidence>
<evidence type="ECO:0000256" key="5">
    <source>
        <dbReference type="ARBA" id="ARBA00022771"/>
    </source>
</evidence>
<dbReference type="InterPro" id="IPR007808">
    <property type="entry name" value="Elf1"/>
</dbReference>
<keyword evidence="9 10" id="KW-0539">Nucleus</keyword>
<dbReference type="PANTHER" id="PTHR20934:SF0">
    <property type="entry name" value="TRANSCRIPTION ELONGATION FACTOR 1 HOMOLOG"/>
    <property type="match status" value="1"/>
</dbReference>
<dbReference type="GO" id="GO:0008270">
    <property type="term" value="F:zinc ion binding"/>
    <property type="evidence" value="ECO:0007669"/>
    <property type="project" value="UniProtKB-KW"/>
</dbReference>
<dbReference type="Pfam" id="PF05129">
    <property type="entry name" value="Zn_ribbon_Elf1"/>
    <property type="match status" value="1"/>
</dbReference>
<dbReference type="Proteomes" id="UP000238350">
    <property type="component" value="Unassembled WGS sequence"/>
</dbReference>
<dbReference type="InterPro" id="IPR038567">
    <property type="entry name" value="T_Elf1_sf"/>
</dbReference>
<comment type="subcellular location">
    <subcellularLocation>
        <location evidence="2 10">Nucleus</location>
    </subcellularLocation>
</comment>
<dbReference type="RefSeq" id="XP_024663261.1">
    <property type="nucleotide sequence ID" value="XM_024807493.1"/>
</dbReference>
<dbReference type="STRING" id="45607.A0A2T0FEA7"/>
<organism evidence="11 12">
    <name type="scientific">Wickerhamiella sorbophila</name>
    <dbReference type="NCBI Taxonomy" id="45607"/>
    <lineage>
        <taxon>Eukaryota</taxon>
        <taxon>Fungi</taxon>
        <taxon>Dikarya</taxon>
        <taxon>Ascomycota</taxon>
        <taxon>Saccharomycotina</taxon>
        <taxon>Dipodascomycetes</taxon>
        <taxon>Dipodascales</taxon>
        <taxon>Trichomonascaceae</taxon>
        <taxon>Wickerhamiella</taxon>
    </lineage>
</organism>
<keyword evidence="8 10" id="KW-0804">Transcription</keyword>
<comment type="similarity">
    <text evidence="3 10">Belongs to the ELOF1 family.</text>
</comment>
<dbReference type="FunFam" id="2.20.25.190:FF:000001">
    <property type="entry name" value="Transcription elongation factor 1 homolog"/>
    <property type="match status" value="1"/>
</dbReference>
<evidence type="ECO:0000256" key="10">
    <source>
        <dbReference type="RuleBase" id="RU364033"/>
    </source>
</evidence>
<reference evidence="11 12" key="1">
    <citation type="submission" date="2017-04" db="EMBL/GenBank/DDBJ databases">
        <title>Genome sequencing of [Candida] sorbophila.</title>
        <authorList>
            <person name="Ahn J.O."/>
        </authorList>
    </citation>
    <scope>NUCLEOTIDE SEQUENCE [LARGE SCALE GENOMIC DNA]</scope>
    <source>
        <strain evidence="11 12">DS02</strain>
    </source>
</reference>
<keyword evidence="12" id="KW-1185">Reference proteome</keyword>
<evidence type="ECO:0000256" key="6">
    <source>
        <dbReference type="ARBA" id="ARBA00022833"/>
    </source>
</evidence>
<sequence length="102" mass="11208">MGKRKKSSRGPQKKLKQVLPTTFTCLFCNHEDSVVCVMDKRLGIGTLNCKVCGQNFQASINALSAPIDVYTDWFDACEAVAAKKDDAGEDDIDNLSDADEDF</sequence>
<accession>A0A2T0FEA7</accession>